<gene>
    <name evidence="14" type="ORF">U0070_023132</name>
</gene>
<keyword evidence="8" id="KW-0865">Zymogen</keyword>
<feature type="domain" description="Peptidase S1" evidence="13">
    <location>
        <begin position="22"/>
        <end position="245"/>
    </location>
</feature>
<evidence type="ECO:0000256" key="9">
    <source>
        <dbReference type="ARBA" id="ARBA00023157"/>
    </source>
</evidence>
<dbReference type="FunFam" id="2.40.10.10:FF:000056">
    <property type="entry name" value="Kallikrein related peptidase 11"/>
    <property type="match status" value="1"/>
</dbReference>
<protein>
    <recommendedName>
        <fullName evidence="13">Peptidase S1 domain-containing protein</fullName>
    </recommendedName>
</protein>
<evidence type="ECO:0000313" key="14">
    <source>
        <dbReference type="EMBL" id="KAK7805529.1"/>
    </source>
</evidence>
<dbReference type="Gene3D" id="2.40.10.10">
    <property type="entry name" value="Trypsin-like serine proteases"/>
    <property type="match status" value="8"/>
</dbReference>
<evidence type="ECO:0000313" key="15">
    <source>
        <dbReference type="Proteomes" id="UP001488838"/>
    </source>
</evidence>
<evidence type="ECO:0000256" key="8">
    <source>
        <dbReference type="ARBA" id="ARBA00023145"/>
    </source>
</evidence>
<evidence type="ECO:0000256" key="4">
    <source>
        <dbReference type="ARBA" id="ARBA00022670"/>
    </source>
</evidence>
<dbReference type="GO" id="GO:0006508">
    <property type="term" value="P:proteolysis"/>
    <property type="evidence" value="ECO:0007669"/>
    <property type="project" value="UniProtKB-KW"/>
</dbReference>
<dbReference type="PANTHER" id="PTHR24271">
    <property type="entry name" value="KALLIKREIN-RELATED"/>
    <property type="match status" value="1"/>
</dbReference>
<dbReference type="InterPro" id="IPR001254">
    <property type="entry name" value="Trypsin_dom"/>
</dbReference>
<dbReference type="PROSITE" id="PS50240">
    <property type="entry name" value="TRYPSIN_DOM"/>
    <property type="match status" value="4"/>
</dbReference>
<dbReference type="SUPFAM" id="SSF50494">
    <property type="entry name" value="Trypsin-like serine proteases"/>
    <property type="match status" value="4"/>
</dbReference>
<dbReference type="Proteomes" id="UP001488838">
    <property type="component" value="Unassembled WGS sequence"/>
</dbReference>
<dbReference type="InterPro" id="IPR018114">
    <property type="entry name" value="TRYPSIN_HIS"/>
</dbReference>
<dbReference type="CDD" id="cd00190">
    <property type="entry name" value="Tryp_SPc"/>
    <property type="match status" value="4"/>
</dbReference>
<evidence type="ECO:0000256" key="12">
    <source>
        <dbReference type="SAM" id="SignalP"/>
    </source>
</evidence>
<dbReference type="PROSITE" id="PS00134">
    <property type="entry name" value="TRYPSIN_HIS"/>
    <property type="match status" value="4"/>
</dbReference>
<keyword evidence="4 11" id="KW-0645">Protease</keyword>
<name>A0AAW0HTN9_MYOGA</name>
<keyword evidence="3" id="KW-0964">Secreted</keyword>
<keyword evidence="9" id="KW-1015">Disulfide bond</keyword>
<dbReference type="EMBL" id="JBBHLL010000338">
    <property type="protein sequence ID" value="KAK7805529.1"/>
    <property type="molecule type" value="Genomic_DNA"/>
</dbReference>
<dbReference type="GO" id="GO:0030141">
    <property type="term" value="C:secretory granule"/>
    <property type="evidence" value="ECO:0007669"/>
    <property type="project" value="TreeGrafter"/>
</dbReference>
<dbReference type="PRINTS" id="PR00722">
    <property type="entry name" value="CHYMOTRYPSIN"/>
</dbReference>
<evidence type="ECO:0000256" key="6">
    <source>
        <dbReference type="ARBA" id="ARBA00022801"/>
    </source>
</evidence>
<dbReference type="SMART" id="SM00020">
    <property type="entry name" value="Tryp_SPc"/>
    <property type="match status" value="4"/>
</dbReference>
<feature type="domain" description="Peptidase S1" evidence="13">
    <location>
        <begin position="344"/>
        <end position="605"/>
    </location>
</feature>
<comment type="caution">
    <text evidence="14">The sequence shown here is derived from an EMBL/GenBank/DDBJ whole genome shotgun (WGS) entry which is preliminary data.</text>
</comment>
<evidence type="ECO:0000256" key="7">
    <source>
        <dbReference type="ARBA" id="ARBA00022825"/>
    </source>
</evidence>
<proteinExistence type="inferred from homology"/>
<dbReference type="InterPro" id="IPR001314">
    <property type="entry name" value="Peptidase_S1A"/>
</dbReference>
<sequence>MRLSIFLFLCVVGLSQADSVKIFGGAECVKNSQPWQVGLFRGKYLRCGGVLVDRKWVLTAAHCSGKYLVRLGEHSLTRLDWTEQLRRTTFSMTHPSYQGVHKNHEHDLRLLRLGRPVRLTHAVRPLALPTSCAPMGTKCRISGWGITNKPWDPFPDRLQCLDLSIVSNATCQAVFPGRVTDNMVCAGGEAGKDACQGDSGGPLVCRGVLQGLVSWGSVGPCGQKGIPGVYTKICKYVPWIRTGLRPRLAAGTAWAYSALPHICFGERGEEGPGKEDLNENISWEEARLQTWGCPMRRPRRLKSDCRSTVPREPGAHPALLRAMTILRFIALALVTGHVGGETRIIKGYECTPHSQPWQVALFQKTRLLCGATLIAPKWLLTAAHCRKPHYVVLLGEHNLEKTDGYEQKRMATESFPHPGFNNSLPNKDHRNDIMLVKMSSPAVVSRAVRPLTLSSHCVTAGTSCLISGWGTTSSPQLRLPHSLRCANVSIIEHKECESAYPGNITETMLCASVRKEGKDSCQGDSGGPLVCNGSLQGIISWGQDPCAVTRKPGVYTKPSIPASASQVSVMSAPLLYFSTSSGALALVKLLLPLLMVQLWAAQALLLPGNATQVDLETSSVPCTRGSQPWQVSLFHNLQFQCAGVLVDRNWVLTAAHCWRKKPLRARIGDDHLLLFQKEQLRSTNSPVFHPKYQPCSGPVLPHRSDEHDLMLLKLRSPVVITPNVHPVQLPFQCAQPGQECQYNKSLTCSRVTLLSRKQCEVFYPGVITNNMICAGLDRNQDSCQSDSGGPLVCDNTLHGILSWGIYPCGATPHPAVYTDVCKYMPWIRRVISSTRPGAQLQAAGSAPKAMKLGLTFVLLSLLAGHCGADTRTVGARECQRHSQPWQAGLFYLTRQLCGATLISDQWLLTAAHCRKPYLWVRLGEHHLWQWEGPEKLLLATDFFPHPGFNSDLSANDHNDDIMLIRLPRKVQMNAAVQPLNLSQSLPTVGSQCLISGWGSVSSSKLQYPMTLQCANISILDNKLCRWAYPGHISDKMLCAGLWEGGRGSCQGDSGGPLVCNGTLAGIVSGGSEPCSRPQRPAVYTSVCHYRDWVQKTMEENSL</sequence>
<dbReference type="InterPro" id="IPR009003">
    <property type="entry name" value="Peptidase_S1_PA"/>
</dbReference>
<organism evidence="14 15">
    <name type="scientific">Myodes glareolus</name>
    <name type="common">Bank vole</name>
    <name type="synonym">Clethrionomys glareolus</name>
    <dbReference type="NCBI Taxonomy" id="447135"/>
    <lineage>
        <taxon>Eukaryota</taxon>
        <taxon>Metazoa</taxon>
        <taxon>Chordata</taxon>
        <taxon>Craniata</taxon>
        <taxon>Vertebrata</taxon>
        <taxon>Euteleostomi</taxon>
        <taxon>Mammalia</taxon>
        <taxon>Eutheria</taxon>
        <taxon>Euarchontoglires</taxon>
        <taxon>Glires</taxon>
        <taxon>Rodentia</taxon>
        <taxon>Myomorpha</taxon>
        <taxon>Muroidea</taxon>
        <taxon>Cricetidae</taxon>
        <taxon>Arvicolinae</taxon>
        <taxon>Myodes</taxon>
    </lineage>
</organism>
<keyword evidence="6 11" id="KW-0378">Hydrolase</keyword>
<keyword evidence="5 12" id="KW-0732">Signal</keyword>
<dbReference type="GO" id="GO:0005576">
    <property type="term" value="C:extracellular region"/>
    <property type="evidence" value="ECO:0007669"/>
    <property type="project" value="UniProtKB-SubCell"/>
</dbReference>
<feature type="domain" description="Peptidase S1" evidence="13">
    <location>
        <begin position="872"/>
        <end position="1098"/>
    </location>
</feature>
<feature type="signal peptide" evidence="12">
    <location>
        <begin position="1"/>
        <end position="17"/>
    </location>
</feature>
<evidence type="ECO:0000256" key="2">
    <source>
        <dbReference type="ARBA" id="ARBA00009228"/>
    </source>
</evidence>
<keyword evidence="15" id="KW-1185">Reference proteome</keyword>
<evidence type="ECO:0000256" key="11">
    <source>
        <dbReference type="RuleBase" id="RU363034"/>
    </source>
</evidence>
<dbReference type="FunFam" id="2.40.10.10:FF:000198">
    <property type="entry name" value="Glandular kallikrein-10"/>
    <property type="match status" value="1"/>
</dbReference>
<evidence type="ECO:0000256" key="3">
    <source>
        <dbReference type="ARBA" id="ARBA00022525"/>
    </source>
</evidence>
<dbReference type="FunFam" id="2.40.10.10:FF:000021">
    <property type="entry name" value="Kallikrein 1"/>
    <property type="match status" value="1"/>
</dbReference>
<evidence type="ECO:0000256" key="1">
    <source>
        <dbReference type="ARBA" id="ARBA00004613"/>
    </source>
</evidence>
<keyword evidence="7 11" id="KW-0720">Serine protease</keyword>
<dbReference type="PANTHER" id="PTHR24271:SF68">
    <property type="entry name" value="KALLIKREIN-11"/>
    <property type="match status" value="1"/>
</dbReference>
<evidence type="ECO:0000259" key="13">
    <source>
        <dbReference type="PROSITE" id="PS50240"/>
    </source>
</evidence>
<comment type="subcellular location">
    <subcellularLocation>
        <location evidence="1">Secreted</location>
    </subcellularLocation>
</comment>
<feature type="domain" description="Peptidase S1" evidence="13">
    <location>
        <begin position="605"/>
        <end position="832"/>
    </location>
</feature>
<evidence type="ECO:0000256" key="5">
    <source>
        <dbReference type="ARBA" id="ARBA00022729"/>
    </source>
</evidence>
<feature type="chain" id="PRO_5043934273" description="Peptidase S1 domain-containing protein" evidence="12">
    <location>
        <begin position="18"/>
        <end position="1102"/>
    </location>
</feature>
<keyword evidence="10" id="KW-0325">Glycoprotein</keyword>
<dbReference type="InterPro" id="IPR043504">
    <property type="entry name" value="Peptidase_S1_PA_chymotrypsin"/>
</dbReference>
<dbReference type="GO" id="GO:0004252">
    <property type="term" value="F:serine-type endopeptidase activity"/>
    <property type="evidence" value="ECO:0007669"/>
    <property type="project" value="InterPro"/>
</dbReference>
<dbReference type="PROSITE" id="PS00135">
    <property type="entry name" value="TRYPSIN_SER"/>
    <property type="match status" value="3"/>
</dbReference>
<dbReference type="Pfam" id="PF00089">
    <property type="entry name" value="Trypsin"/>
    <property type="match status" value="4"/>
</dbReference>
<dbReference type="AlphaFoldDB" id="A0AAW0HTN9"/>
<dbReference type="InterPro" id="IPR033116">
    <property type="entry name" value="TRYPSIN_SER"/>
</dbReference>
<reference evidence="14 15" key="1">
    <citation type="journal article" date="2023" name="bioRxiv">
        <title>Conserved and derived expression patterns and positive selection on dental genes reveal complex evolutionary context of ever-growing rodent molars.</title>
        <authorList>
            <person name="Calamari Z.T."/>
            <person name="Song A."/>
            <person name="Cohen E."/>
            <person name="Akter M."/>
            <person name="Roy R.D."/>
            <person name="Hallikas O."/>
            <person name="Christensen M.M."/>
            <person name="Li P."/>
            <person name="Marangoni P."/>
            <person name="Jernvall J."/>
            <person name="Klein O.D."/>
        </authorList>
    </citation>
    <scope>NUCLEOTIDE SEQUENCE [LARGE SCALE GENOMIC DNA]</scope>
    <source>
        <strain evidence="14">V071</strain>
    </source>
</reference>
<dbReference type="FunFam" id="2.40.10.10:FF:000010">
    <property type="entry name" value="Kallikrein related peptidase 11"/>
    <property type="match status" value="3"/>
</dbReference>
<comment type="similarity">
    <text evidence="2">Belongs to the peptidase S1 family. Snake venom subfamily.</text>
</comment>
<accession>A0AAW0HTN9</accession>
<evidence type="ECO:0000256" key="10">
    <source>
        <dbReference type="ARBA" id="ARBA00023180"/>
    </source>
</evidence>